<name>A0A9D1CY90_9FIRM</name>
<reference evidence="1" key="2">
    <citation type="journal article" date="2021" name="PeerJ">
        <title>Extensive microbial diversity within the chicken gut microbiome revealed by metagenomics and culture.</title>
        <authorList>
            <person name="Gilroy R."/>
            <person name="Ravi A."/>
            <person name="Getino M."/>
            <person name="Pursley I."/>
            <person name="Horton D.L."/>
            <person name="Alikhan N.F."/>
            <person name="Baker D."/>
            <person name="Gharbi K."/>
            <person name="Hall N."/>
            <person name="Watson M."/>
            <person name="Adriaenssens E.M."/>
            <person name="Foster-Nyarko E."/>
            <person name="Jarju S."/>
            <person name="Secka A."/>
            <person name="Antonio M."/>
            <person name="Oren A."/>
            <person name="Chaudhuri R.R."/>
            <person name="La Ragione R."/>
            <person name="Hildebrand F."/>
            <person name="Pallen M.J."/>
        </authorList>
    </citation>
    <scope>NUCLEOTIDE SEQUENCE</scope>
    <source>
        <strain evidence="1">ChiSjej6B24-2974</strain>
    </source>
</reference>
<dbReference type="Proteomes" id="UP000824260">
    <property type="component" value="Unassembled WGS sequence"/>
</dbReference>
<proteinExistence type="predicted"/>
<evidence type="ECO:0000313" key="2">
    <source>
        <dbReference type="Proteomes" id="UP000824260"/>
    </source>
</evidence>
<gene>
    <name evidence="1" type="ORF">IAA52_13470</name>
</gene>
<organism evidence="1 2">
    <name type="scientific">Candidatus Pullichristensenella stercorigallinarum</name>
    <dbReference type="NCBI Taxonomy" id="2840909"/>
    <lineage>
        <taxon>Bacteria</taxon>
        <taxon>Bacillati</taxon>
        <taxon>Bacillota</taxon>
        <taxon>Clostridia</taxon>
        <taxon>Candidatus Pullichristensenella</taxon>
    </lineage>
</organism>
<accession>A0A9D1CY90</accession>
<reference evidence="1" key="1">
    <citation type="submission" date="2020-10" db="EMBL/GenBank/DDBJ databases">
        <authorList>
            <person name="Gilroy R."/>
        </authorList>
    </citation>
    <scope>NUCLEOTIDE SEQUENCE</scope>
    <source>
        <strain evidence="1">ChiSjej6B24-2974</strain>
    </source>
</reference>
<comment type="caution">
    <text evidence="1">The sequence shown here is derived from an EMBL/GenBank/DDBJ whole genome shotgun (WGS) entry which is preliminary data.</text>
</comment>
<dbReference type="AlphaFoldDB" id="A0A9D1CY90"/>
<dbReference type="EMBL" id="DVFZ01000125">
    <property type="protein sequence ID" value="HIQ84094.1"/>
    <property type="molecule type" value="Genomic_DNA"/>
</dbReference>
<evidence type="ECO:0000313" key="1">
    <source>
        <dbReference type="EMBL" id="HIQ84094.1"/>
    </source>
</evidence>
<sequence>MNRQFEAWLRSGETNLLSLRLERESYIFLRLPKRPGFDYLFAQRQYRGDGALRADDFEYAGIYNAADGLVYDADYALIHAEGLDDTLAERSKGNLLKRLKQDVRALVERRVAGDRGNLAICELTDARSLERLEQYRKYRAPSAARELILGGLTPEDAGFSCHYRPDQWTEDTLLDYLADPLGYAEREAARFWANDGHQAEMLLDFLAHDALAAEYEKLAEDAENPVHTVRRIMEAVAFTDAKTVTVTIHKDGQDFTFKTEASVLRRDCTNTYGTWYIVAADRREFERRFGRSAEYAPGEIVRITYARKVLYEAEN</sequence>
<protein>
    <submittedName>
        <fullName evidence="1">Uncharacterized protein</fullName>
    </submittedName>
</protein>